<keyword evidence="9" id="KW-0812">Transmembrane</keyword>
<dbReference type="EMBL" id="FNXY01000002">
    <property type="protein sequence ID" value="SEI58480.1"/>
    <property type="molecule type" value="Genomic_DNA"/>
</dbReference>
<evidence type="ECO:0000256" key="3">
    <source>
        <dbReference type="ARBA" id="ARBA00022553"/>
    </source>
</evidence>
<dbReference type="InterPro" id="IPR036890">
    <property type="entry name" value="HATPase_C_sf"/>
</dbReference>
<dbReference type="SMART" id="SM00387">
    <property type="entry name" value="HATPase_c"/>
    <property type="match status" value="1"/>
</dbReference>
<keyword evidence="5" id="KW-0547">Nucleotide-binding</keyword>
<accession>A0A1H6S372</accession>
<feature type="domain" description="Histidine kinase/HSP90-like ATPase" evidence="11">
    <location>
        <begin position="653"/>
        <end position="751"/>
    </location>
</feature>
<evidence type="ECO:0000256" key="5">
    <source>
        <dbReference type="ARBA" id="ARBA00022741"/>
    </source>
</evidence>
<dbReference type="InterPro" id="IPR019734">
    <property type="entry name" value="TPR_rpt"/>
</dbReference>
<proteinExistence type="predicted"/>
<evidence type="ECO:0000256" key="9">
    <source>
        <dbReference type="SAM" id="Phobius"/>
    </source>
</evidence>
<dbReference type="Gene3D" id="3.30.450.20">
    <property type="entry name" value="PAS domain"/>
    <property type="match status" value="1"/>
</dbReference>
<dbReference type="GO" id="GO:0005524">
    <property type="term" value="F:ATP binding"/>
    <property type="evidence" value="ECO:0007669"/>
    <property type="project" value="UniProtKB-KW"/>
</dbReference>
<dbReference type="RefSeq" id="WP_090334036.1">
    <property type="nucleotide sequence ID" value="NZ_FNXY01000002.1"/>
</dbReference>
<organism evidence="12 13">
    <name type="scientific">Dyadobacter koreensis</name>
    <dbReference type="NCBI Taxonomy" id="408657"/>
    <lineage>
        <taxon>Bacteria</taxon>
        <taxon>Pseudomonadati</taxon>
        <taxon>Bacteroidota</taxon>
        <taxon>Cytophagia</taxon>
        <taxon>Cytophagales</taxon>
        <taxon>Spirosomataceae</taxon>
        <taxon>Dyadobacter</taxon>
    </lineage>
</organism>
<dbReference type="SUPFAM" id="SSF48452">
    <property type="entry name" value="TPR-like"/>
    <property type="match status" value="2"/>
</dbReference>
<evidence type="ECO:0000259" key="11">
    <source>
        <dbReference type="SMART" id="SM00387"/>
    </source>
</evidence>
<feature type="signal peptide" evidence="10">
    <location>
        <begin position="1"/>
        <end position="26"/>
    </location>
</feature>
<dbReference type="Pfam" id="PF13181">
    <property type="entry name" value="TPR_8"/>
    <property type="match status" value="2"/>
</dbReference>
<keyword evidence="10" id="KW-0732">Signal</keyword>
<dbReference type="Gene3D" id="1.25.40.10">
    <property type="entry name" value="Tetratricopeptide repeat domain"/>
    <property type="match status" value="3"/>
</dbReference>
<feature type="transmembrane region" description="Helical" evidence="9">
    <location>
        <begin position="495"/>
        <end position="514"/>
    </location>
</feature>
<dbReference type="PANTHER" id="PTHR41523:SF8">
    <property type="entry name" value="ETHYLENE RESPONSE SENSOR PROTEIN"/>
    <property type="match status" value="1"/>
</dbReference>
<dbReference type="SMART" id="SM00028">
    <property type="entry name" value="TPR"/>
    <property type="match status" value="4"/>
</dbReference>
<gene>
    <name evidence="12" type="ORF">SAMN04487995_1491</name>
</gene>
<name>A0A1H6S372_9BACT</name>
<evidence type="ECO:0000256" key="10">
    <source>
        <dbReference type="SAM" id="SignalP"/>
    </source>
</evidence>
<dbReference type="EC" id="2.7.13.3" evidence="2"/>
<evidence type="ECO:0000256" key="6">
    <source>
        <dbReference type="ARBA" id="ARBA00022777"/>
    </source>
</evidence>
<keyword evidence="7" id="KW-0067">ATP-binding</keyword>
<evidence type="ECO:0000256" key="4">
    <source>
        <dbReference type="ARBA" id="ARBA00022679"/>
    </source>
</evidence>
<protein>
    <recommendedName>
        <fullName evidence="2">histidine kinase</fullName>
        <ecNumber evidence="2">2.7.13.3</ecNumber>
    </recommendedName>
</protein>
<dbReference type="OrthoDB" id="9767435at2"/>
<dbReference type="Proteomes" id="UP000199532">
    <property type="component" value="Unassembled WGS sequence"/>
</dbReference>
<dbReference type="InterPro" id="IPR011495">
    <property type="entry name" value="Sig_transdc_His_kin_sub2_dim/P"/>
</dbReference>
<keyword evidence="4" id="KW-0808">Transferase</keyword>
<evidence type="ECO:0000256" key="2">
    <source>
        <dbReference type="ARBA" id="ARBA00012438"/>
    </source>
</evidence>
<reference evidence="12 13" key="1">
    <citation type="submission" date="2016-10" db="EMBL/GenBank/DDBJ databases">
        <authorList>
            <person name="de Groot N.N."/>
        </authorList>
    </citation>
    <scope>NUCLEOTIDE SEQUENCE [LARGE SCALE GENOMIC DNA]</scope>
    <source>
        <strain evidence="12 13">DSM 19938</strain>
    </source>
</reference>
<dbReference type="STRING" id="408657.SAMN04487995_1491"/>
<dbReference type="InterPro" id="IPR003594">
    <property type="entry name" value="HATPase_dom"/>
</dbReference>
<evidence type="ECO:0000256" key="1">
    <source>
        <dbReference type="ARBA" id="ARBA00000085"/>
    </source>
</evidence>
<dbReference type="AlphaFoldDB" id="A0A1H6S372"/>
<dbReference type="Gene3D" id="3.30.565.10">
    <property type="entry name" value="Histidine kinase-like ATPase, C-terminal domain"/>
    <property type="match status" value="1"/>
</dbReference>
<keyword evidence="13" id="KW-1185">Reference proteome</keyword>
<dbReference type="Pfam" id="PF07568">
    <property type="entry name" value="HisKA_2"/>
    <property type="match status" value="1"/>
</dbReference>
<feature type="repeat" description="TPR" evidence="8">
    <location>
        <begin position="260"/>
        <end position="293"/>
    </location>
</feature>
<comment type="catalytic activity">
    <reaction evidence="1">
        <text>ATP + protein L-histidine = ADP + protein N-phospho-L-histidine.</text>
        <dbReference type="EC" id="2.7.13.3"/>
    </reaction>
</comment>
<feature type="chain" id="PRO_5011468242" description="histidine kinase" evidence="10">
    <location>
        <begin position="27"/>
        <end position="767"/>
    </location>
</feature>
<keyword evidence="9" id="KW-1133">Transmembrane helix</keyword>
<dbReference type="SUPFAM" id="SSF55874">
    <property type="entry name" value="ATPase domain of HSP90 chaperone/DNA topoisomerase II/histidine kinase"/>
    <property type="match status" value="1"/>
</dbReference>
<dbReference type="PANTHER" id="PTHR41523">
    <property type="entry name" value="TWO-COMPONENT SYSTEM SENSOR PROTEIN"/>
    <property type="match status" value="1"/>
</dbReference>
<keyword evidence="6 12" id="KW-0418">Kinase</keyword>
<keyword evidence="8" id="KW-0802">TPR repeat</keyword>
<keyword evidence="9" id="KW-0472">Membrane</keyword>
<dbReference type="InterPro" id="IPR011990">
    <property type="entry name" value="TPR-like_helical_dom_sf"/>
</dbReference>
<evidence type="ECO:0000256" key="7">
    <source>
        <dbReference type="ARBA" id="ARBA00022840"/>
    </source>
</evidence>
<dbReference type="Pfam" id="PF02518">
    <property type="entry name" value="HATPase_c"/>
    <property type="match status" value="1"/>
</dbReference>
<evidence type="ECO:0000313" key="12">
    <source>
        <dbReference type="EMBL" id="SEI58480.1"/>
    </source>
</evidence>
<evidence type="ECO:0000313" key="13">
    <source>
        <dbReference type="Proteomes" id="UP000199532"/>
    </source>
</evidence>
<sequence>MWKHVNKILGLFLLIAVTQFDGTAQASGNDLKKHLKKTSNDTNYITKLLRTGVHFLNKPGGNLGEIKTAEFYFNKALTLSNSAKLKNYWRESLYNLGAAAIHRNDLRSGRRIFRRVIASIDKAEDDELCAAWFRFGEAFMRIKAHFSPQLVDDANYDEMMKYFQKALDFAEKGNDSSKKSEILVLMADFTYLEKGNLVKAESLYNRVLNLKKDIGTSKMQDAYSGLMALNYFRGDFSKALYYGMEALTSAEGELGYNNLDIVYFYFGNIYRDMGDKEKSLEQYKKSLKETEEKGEFEYLYAATVRNAVRVIIAQGKERQALAFLQSQEKKHPPVYPVTKTMFAESFGHCYNALKEYALAERYFEEMSVWSKKIGGVRAIYVYYAIGKFYFDIKQYNKSDVYLAQVLAAPPGIVPVSILQRAHLMSFKIDSAASDYVSAIDHFRKHGVLKDSVFNEIKSRQIEELKIKYETEKKEKDIKLLRNQTQLQEAAQTRNIIIAGVIFLILLMGMGYYRYYTKQQSHKKLEAKQEVINQKNISLESLISEQRKLLNEKEWLLKEIHHRVKNNLQIVMSLLNTQSAFIDNEAALKAIRHSQHRMFAMSLIHQKLYESQSVAKVEMLVYIEELVEYLRDSFDVGSRIDFNTKIDFIELDVAQAVPVGLILNEAITNSIKSAFAGRDSGIITIVMEWLDQTQLSLVIADNGVGLSPDFDIGNSKTLGMSLMSGLSRQLGGVFSIENKGGLTITILFKVEKVINYDAKSTEGRIPNV</sequence>
<keyword evidence="3" id="KW-0597">Phosphoprotein</keyword>
<evidence type="ECO:0000256" key="8">
    <source>
        <dbReference type="PROSITE-ProRule" id="PRU00339"/>
    </source>
</evidence>
<dbReference type="PROSITE" id="PS50005">
    <property type="entry name" value="TPR"/>
    <property type="match status" value="1"/>
</dbReference>
<dbReference type="GO" id="GO:0004673">
    <property type="term" value="F:protein histidine kinase activity"/>
    <property type="evidence" value="ECO:0007669"/>
    <property type="project" value="UniProtKB-EC"/>
</dbReference>